<evidence type="ECO:0000256" key="1">
    <source>
        <dbReference type="SAM" id="MobiDB-lite"/>
    </source>
</evidence>
<dbReference type="EMBL" id="BAAFSV010000005">
    <property type="protein sequence ID" value="GAB1318642.1"/>
    <property type="molecule type" value="Genomic_DNA"/>
</dbReference>
<dbReference type="Pfam" id="PF20237">
    <property type="entry name" value="DUF6594"/>
    <property type="match status" value="1"/>
</dbReference>
<protein>
    <recommendedName>
        <fullName evidence="3">DUF6594 domain-containing protein</fullName>
    </recommendedName>
</protein>
<dbReference type="GeneID" id="98179594"/>
<evidence type="ECO:0000313" key="5">
    <source>
        <dbReference type="Proteomes" id="UP001628179"/>
    </source>
</evidence>
<feature type="transmembrane region" description="Helical" evidence="2">
    <location>
        <begin position="516"/>
        <end position="534"/>
    </location>
</feature>
<name>A0ABQ0GLJ5_9PEZI</name>
<keyword evidence="2" id="KW-0812">Transmembrane</keyword>
<dbReference type="PANTHER" id="PTHR34502">
    <property type="entry name" value="DUF6594 DOMAIN-CONTAINING PROTEIN-RELATED"/>
    <property type="match status" value="1"/>
</dbReference>
<reference evidence="4 5" key="1">
    <citation type="submission" date="2024-09" db="EMBL/GenBank/DDBJ databases">
        <title>Itraconazole resistance in Madurella fahalii resulting from another homologue of gene encoding cytochrome P450 14-alpha sterol demethylase (CYP51).</title>
        <authorList>
            <person name="Yoshioka I."/>
            <person name="Fahal A.H."/>
            <person name="Kaneko S."/>
            <person name="Yaguchi T."/>
        </authorList>
    </citation>
    <scope>NUCLEOTIDE SEQUENCE [LARGE SCALE GENOMIC DNA]</scope>
    <source>
        <strain evidence="4 5">IFM 68171</strain>
    </source>
</reference>
<dbReference type="Proteomes" id="UP001628179">
    <property type="component" value="Unassembled WGS sequence"/>
</dbReference>
<dbReference type="PANTHER" id="PTHR34502:SF5">
    <property type="entry name" value="DUF6594 DOMAIN-CONTAINING PROTEIN"/>
    <property type="match status" value="1"/>
</dbReference>
<feature type="region of interest" description="Disordered" evidence="1">
    <location>
        <begin position="444"/>
        <end position="476"/>
    </location>
</feature>
<proteinExistence type="predicted"/>
<organism evidence="4 5">
    <name type="scientific">Madurella fahalii</name>
    <dbReference type="NCBI Taxonomy" id="1157608"/>
    <lineage>
        <taxon>Eukaryota</taxon>
        <taxon>Fungi</taxon>
        <taxon>Dikarya</taxon>
        <taxon>Ascomycota</taxon>
        <taxon>Pezizomycotina</taxon>
        <taxon>Sordariomycetes</taxon>
        <taxon>Sordariomycetidae</taxon>
        <taxon>Sordariales</taxon>
        <taxon>Sordariales incertae sedis</taxon>
        <taxon>Madurella</taxon>
    </lineage>
</organism>
<gene>
    <name evidence="4" type="ORF">MFIFM68171_08852</name>
</gene>
<feature type="compositionally biased region" description="Basic and acidic residues" evidence="1">
    <location>
        <begin position="445"/>
        <end position="461"/>
    </location>
</feature>
<feature type="transmembrane region" description="Helical" evidence="2">
    <location>
        <begin position="486"/>
        <end position="504"/>
    </location>
</feature>
<evidence type="ECO:0000259" key="3">
    <source>
        <dbReference type="Pfam" id="PF20237"/>
    </source>
</evidence>
<keyword evidence="2" id="KW-0472">Membrane</keyword>
<sequence length="563" mass="61824">MFQNDTTPTVTQEAIVNAHYGMDRAKVVEDAATYTNTQRLGNARVRVQVSGLYHGAFGSGDATPCTLVLLTIRLDSLGREHRFKSASITAYFEDSQGIHRYDPEVLRLAPDGFVALTDSVTAIVTREAGINLDAQVAGINVGYNLERRSESLEKSSSSTVTGNRKFASEDSAHPIGAQWILHENSITKMGIPSVSTFALLLGPSYRRFRAKIRIETEERGGSVLRKAGCLFPQWFDVVCFDLNPTTTQIGNHPLVLSHIRGLGELNMLALVDIGFGRVAVEEEEEGGIAAANLASLWAQYDDDATKDTEKKLFDCARGVYDAPWYKFRRFETLGLLNLYHYQDRLVRFEKDITGRQGQMDAERVAELATLLREYYDAIKSFRDISQMARPSELDQKLAAHILGDKLGERHYVSAGELGMVDLTPQALGVVSDPVRILLQKFEPGAQREDDDHPNNTGKQEHLVGTNLPPGKRNPAVKQISPTVDKLARLVVAIAGGAFLLAPMYGLTFMQTQRDKLITVGLFVVFFAVVVALASKATNQEVVGATAAYAAVLVVFVSQGTENA</sequence>
<dbReference type="InterPro" id="IPR046529">
    <property type="entry name" value="DUF6594"/>
</dbReference>
<dbReference type="RefSeq" id="XP_070920372.1">
    <property type="nucleotide sequence ID" value="XM_071064271.1"/>
</dbReference>
<keyword evidence="5" id="KW-1185">Reference proteome</keyword>
<feature type="domain" description="DUF6594" evidence="3">
    <location>
        <begin position="327"/>
        <end position="553"/>
    </location>
</feature>
<keyword evidence="2" id="KW-1133">Transmembrane helix</keyword>
<evidence type="ECO:0000256" key="2">
    <source>
        <dbReference type="SAM" id="Phobius"/>
    </source>
</evidence>
<accession>A0ABQ0GLJ5</accession>
<comment type="caution">
    <text evidence="4">The sequence shown here is derived from an EMBL/GenBank/DDBJ whole genome shotgun (WGS) entry which is preliminary data.</text>
</comment>
<evidence type="ECO:0000313" key="4">
    <source>
        <dbReference type="EMBL" id="GAB1318642.1"/>
    </source>
</evidence>